<accession>A0A7G9R115</accession>
<dbReference type="InterPro" id="IPR041726">
    <property type="entry name" value="ACAD10_11_N"/>
</dbReference>
<dbReference type="EMBL" id="CP060712">
    <property type="protein sequence ID" value="QNN49290.1"/>
    <property type="molecule type" value="Genomic_DNA"/>
</dbReference>
<keyword evidence="2" id="KW-0808">Transferase</keyword>
<dbReference type="PANTHER" id="PTHR21310">
    <property type="entry name" value="AMINOGLYCOSIDE PHOSPHOTRANSFERASE-RELATED-RELATED"/>
    <property type="match status" value="1"/>
</dbReference>
<dbReference type="InterPro" id="IPR011009">
    <property type="entry name" value="Kinase-like_dom_sf"/>
</dbReference>
<gene>
    <name evidence="2" type="ORF">H9L10_13945</name>
</gene>
<dbReference type="Gene3D" id="3.30.200.20">
    <property type="entry name" value="Phosphorylase Kinase, domain 1"/>
    <property type="match status" value="1"/>
</dbReference>
<reference evidence="2 3" key="1">
    <citation type="submission" date="2020-08" db="EMBL/GenBank/DDBJ databases">
        <title>Genome sequence of Phycicoccus endophyticus JCM 31784T.</title>
        <authorList>
            <person name="Hyun D.-W."/>
            <person name="Bae J.-W."/>
        </authorList>
    </citation>
    <scope>NUCLEOTIDE SEQUENCE [LARGE SCALE GENOMIC DNA]</scope>
    <source>
        <strain evidence="2 3">JCM 31784</strain>
    </source>
</reference>
<dbReference type="AlphaFoldDB" id="A0A7G9R115"/>
<dbReference type="GO" id="GO:0016740">
    <property type="term" value="F:transferase activity"/>
    <property type="evidence" value="ECO:0007669"/>
    <property type="project" value="UniProtKB-KW"/>
</dbReference>
<keyword evidence="3" id="KW-1185">Reference proteome</keyword>
<dbReference type="SUPFAM" id="SSF56112">
    <property type="entry name" value="Protein kinase-like (PK-like)"/>
    <property type="match status" value="1"/>
</dbReference>
<dbReference type="KEGG" id="pei:H9L10_13945"/>
<evidence type="ECO:0000313" key="2">
    <source>
        <dbReference type="EMBL" id="QNN49290.1"/>
    </source>
</evidence>
<organism evidence="2 3">
    <name type="scientific">Phycicoccus endophyticus</name>
    <dbReference type="NCBI Taxonomy" id="1690220"/>
    <lineage>
        <taxon>Bacteria</taxon>
        <taxon>Bacillati</taxon>
        <taxon>Actinomycetota</taxon>
        <taxon>Actinomycetes</taxon>
        <taxon>Micrococcales</taxon>
        <taxon>Intrasporangiaceae</taxon>
        <taxon>Phycicoccus</taxon>
    </lineage>
</organism>
<evidence type="ECO:0000313" key="3">
    <source>
        <dbReference type="Proteomes" id="UP000515976"/>
    </source>
</evidence>
<dbReference type="PANTHER" id="PTHR21310:SF40">
    <property type="entry name" value="AMINOGLYCOSIDE PHOSPHOTRANSFERASE DOMAIN-CONTAINING PROTEIN-RELATED"/>
    <property type="match status" value="1"/>
</dbReference>
<dbReference type="Pfam" id="PF01636">
    <property type="entry name" value="APH"/>
    <property type="match status" value="1"/>
</dbReference>
<evidence type="ECO:0000259" key="1">
    <source>
        <dbReference type="Pfam" id="PF01636"/>
    </source>
</evidence>
<dbReference type="InterPro" id="IPR051678">
    <property type="entry name" value="AGP_Transferase"/>
</dbReference>
<proteinExistence type="predicted"/>
<dbReference type="Gene3D" id="3.90.1200.10">
    <property type="match status" value="1"/>
</dbReference>
<feature type="domain" description="Aminoglycoside phosphotransferase" evidence="1">
    <location>
        <begin position="40"/>
        <end position="274"/>
    </location>
</feature>
<dbReference type="RefSeq" id="WP_166104251.1">
    <property type="nucleotide sequence ID" value="NZ_BMMY01000012.1"/>
</dbReference>
<dbReference type="InterPro" id="IPR002575">
    <property type="entry name" value="Aminoglycoside_PTrfase"/>
</dbReference>
<name>A0A7G9R115_9MICO</name>
<dbReference type="CDD" id="cd05154">
    <property type="entry name" value="ACAD10_11_N-like"/>
    <property type="match status" value="1"/>
</dbReference>
<protein>
    <submittedName>
        <fullName evidence="2">Phosphotransferase family protein</fullName>
    </submittedName>
</protein>
<sequence>MSPSPTPPGLEPDALTAWWRRVLGDDPDTALAGPTRPLDVELVAGGKSNLTYRVGDGERTWVVRRPPLGHVLATAHDMGREHRVVSALAPTAVPVPATYAFCADESVVGAPFYVMSDVPGTPYRTVGQLAPLGEARTRAISERLVDTLAALHAVEPEAVGLADFGRPEGFLGRQVTRWRTQMATSLTTERPLESRLARALADGVEGAEAEARPGIVHGDYRLDNLLVDDHDQVAAVLDWEMATLGDTRTDLALLVLYGRLADLAPGAVADAVRAPGHLDERGMLERYAATCGLGPVPLDFHLGLAAYKLAAILEGIHHRYLAGQTVGEGFAGVGAVVDPLLAAGLDAVGGHA</sequence>
<dbReference type="Proteomes" id="UP000515976">
    <property type="component" value="Chromosome"/>
</dbReference>